<proteinExistence type="predicted"/>
<evidence type="ECO:0000313" key="3">
    <source>
        <dbReference type="Proteomes" id="UP000092321"/>
    </source>
</evidence>
<dbReference type="SUPFAM" id="SSF103473">
    <property type="entry name" value="MFS general substrate transporter"/>
    <property type="match status" value="1"/>
</dbReference>
<feature type="transmembrane region" description="Helical" evidence="1">
    <location>
        <begin position="108"/>
        <end position="133"/>
    </location>
</feature>
<accession>A0A1B7TIB6</accession>
<feature type="transmembrane region" description="Helical" evidence="1">
    <location>
        <begin position="45"/>
        <end position="66"/>
    </location>
</feature>
<dbReference type="InterPro" id="IPR036259">
    <property type="entry name" value="MFS_trans_sf"/>
</dbReference>
<reference evidence="3" key="1">
    <citation type="journal article" date="2016" name="Proc. Natl. Acad. Sci. U.S.A.">
        <title>Comparative genomics of biotechnologically important yeasts.</title>
        <authorList>
            <person name="Riley R."/>
            <person name="Haridas S."/>
            <person name="Wolfe K.H."/>
            <person name="Lopes M.R."/>
            <person name="Hittinger C.T."/>
            <person name="Goeker M."/>
            <person name="Salamov A.A."/>
            <person name="Wisecaver J.H."/>
            <person name="Long T.M."/>
            <person name="Calvey C.H."/>
            <person name="Aerts A.L."/>
            <person name="Barry K.W."/>
            <person name="Choi C."/>
            <person name="Clum A."/>
            <person name="Coughlan A.Y."/>
            <person name="Deshpande S."/>
            <person name="Douglass A.P."/>
            <person name="Hanson S.J."/>
            <person name="Klenk H.-P."/>
            <person name="LaButti K.M."/>
            <person name="Lapidus A."/>
            <person name="Lindquist E.A."/>
            <person name="Lipzen A.M."/>
            <person name="Meier-Kolthoff J.P."/>
            <person name="Ohm R.A."/>
            <person name="Otillar R.P."/>
            <person name="Pangilinan J.L."/>
            <person name="Peng Y."/>
            <person name="Rokas A."/>
            <person name="Rosa C.A."/>
            <person name="Scheuner C."/>
            <person name="Sibirny A.A."/>
            <person name="Slot J.C."/>
            <person name="Stielow J.B."/>
            <person name="Sun H."/>
            <person name="Kurtzman C.P."/>
            <person name="Blackwell M."/>
            <person name="Grigoriev I.V."/>
            <person name="Jeffries T.W."/>
        </authorList>
    </citation>
    <scope>NUCLEOTIDE SEQUENCE [LARGE SCALE GENOMIC DNA]</scope>
    <source>
        <strain evidence="3">NRRL Y-1626</strain>
    </source>
</reference>
<feature type="transmembrane region" description="Helical" evidence="1">
    <location>
        <begin position="145"/>
        <end position="167"/>
    </location>
</feature>
<keyword evidence="1" id="KW-1133">Transmembrane helix</keyword>
<dbReference type="AlphaFoldDB" id="A0A1B7TIB6"/>
<gene>
    <name evidence="2" type="ORF">HANVADRAFT_5256</name>
</gene>
<protein>
    <submittedName>
        <fullName evidence="2">Uncharacterized protein</fullName>
    </submittedName>
</protein>
<feature type="transmembrane region" description="Helical" evidence="1">
    <location>
        <begin position="350"/>
        <end position="370"/>
    </location>
</feature>
<evidence type="ECO:0000256" key="1">
    <source>
        <dbReference type="SAM" id="Phobius"/>
    </source>
</evidence>
<dbReference type="EMBL" id="LXPE01000003">
    <property type="protein sequence ID" value="OBA28479.1"/>
    <property type="molecule type" value="Genomic_DNA"/>
</dbReference>
<feature type="transmembrane region" description="Helical" evidence="1">
    <location>
        <begin position="272"/>
        <end position="290"/>
    </location>
</feature>
<keyword evidence="3" id="KW-1185">Reference proteome</keyword>
<name>A0A1B7TIB6_9ASCO</name>
<feature type="transmembrane region" description="Helical" evidence="1">
    <location>
        <begin position="78"/>
        <end position="96"/>
    </location>
</feature>
<organism evidence="2 3">
    <name type="scientific">Hanseniaspora valbyensis NRRL Y-1626</name>
    <dbReference type="NCBI Taxonomy" id="766949"/>
    <lineage>
        <taxon>Eukaryota</taxon>
        <taxon>Fungi</taxon>
        <taxon>Dikarya</taxon>
        <taxon>Ascomycota</taxon>
        <taxon>Saccharomycotina</taxon>
        <taxon>Saccharomycetes</taxon>
        <taxon>Saccharomycodales</taxon>
        <taxon>Saccharomycodaceae</taxon>
        <taxon>Hanseniaspora</taxon>
    </lineage>
</organism>
<feature type="transmembrane region" description="Helical" evidence="1">
    <location>
        <begin position="226"/>
        <end position="252"/>
    </location>
</feature>
<feature type="transmembrane region" description="Helical" evidence="1">
    <location>
        <begin position="390"/>
        <end position="410"/>
    </location>
</feature>
<comment type="caution">
    <text evidence="2">The sequence shown here is derived from an EMBL/GenBank/DDBJ whole genome shotgun (WGS) entry which is preliminary data.</text>
</comment>
<feature type="transmembrane region" description="Helical" evidence="1">
    <location>
        <begin position="422"/>
        <end position="441"/>
    </location>
</feature>
<feature type="transmembrane region" description="Helical" evidence="1">
    <location>
        <begin position="173"/>
        <end position="194"/>
    </location>
</feature>
<evidence type="ECO:0000313" key="2">
    <source>
        <dbReference type="EMBL" id="OBA28479.1"/>
    </source>
</evidence>
<feature type="transmembrane region" description="Helical" evidence="1">
    <location>
        <begin position="7"/>
        <end position="25"/>
    </location>
</feature>
<keyword evidence="1" id="KW-0812">Transmembrane</keyword>
<sequence length="472" mass="54957">MRYIMKGNINTIIFILCLSSTILVLPDSIIKNLEIKLFQDNDTYLKYMSITTISVSMINLISFLLLNHFTPFSKYIKYQINTAFSIFSIIIKMIYLNPYKTKTHSLSYYIFMKSLQSIDTTLLLPITLTYLFINEYKNRNQLISRLNGFIYLVGFLSPFLLNVFIELNYINEYQVLFVSLIFQLLQMVLIYLYIPRGKNYKRTSDSASGNDDDDDDNKHHKVNYSYCSLTIATTFILKISQLSTFAFIPVIISVGLMNEKPYFTNISLNYLNGIYSLISLLSYFVIDKFMDKLVSRLLKTQGHNKQKDHVHLFIANCVNLILNVILTFTINGNNKTDNDSKRKYLVLATWSYMIVKSIFQYNSNIILIILINHVSMCNSGKKLDKMNNNLFSLFTIMELMFASVVTYAGFKLYQYYNNTFHFLYLGLFLAGISFVINLLFFPNIIKNEYMNDETDKQKEILETPLLMDTAIV</sequence>
<feature type="transmembrane region" description="Helical" evidence="1">
    <location>
        <begin position="310"/>
        <end position="330"/>
    </location>
</feature>
<keyword evidence="1" id="KW-0472">Membrane</keyword>
<dbReference type="Proteomes" id="UP000092321">
    <property type="component" value="Unassembled WGS sequence"/>
</dbReference>
<dbReference type="Gene3D" id="1.20.1250.20">
    <property type="entry name" value="MFS general substrate transporter like domains"/>
    <property type="match status" value="1"/>
</dbReference>